<reference evidence="2" key="1">
    <citation type="submission" date="2023-01" db="EMBL/GenBank/DDBJ databases">
        <title>Exophiala dermititidis isolated from Cystic Fibrosis Patient.</title>
        <authorList>
            <person name="Kurbessoian T."/>
            <person name="Crocker A."/>
            <person name="Murante D."/>
            <person name="Hogan D.A."/>
            <person name="Stajich J.E."/>
        </authorList>
    </citation>
    <scope>NUCLEOTIDE SEQUENCE</scope>
    <source>
        <strain evidence="2">Ex8</strain>
    </source>
</reference>
<evidence type="ECO:0000313" key="2">
    <source>
        <dbReference type="EMBL" id="KAJ8993402.1"/>
    </source>
</evidence>
<evidence type="ECO:0000313" key="3">
    <source>
        <dbReference type="Proteomes" id="UP001161757"/>
    </source>
</evidence>
<feature type="region of interest" description="Disordered" evidence="1">
    <location>
        <begin position="1"/>
        <end position="24"/>
    </location>
</feature>
<name>A0AAN6F0U1_EXODE</name>
<organism evidence="2 3">
    <name type="scientific">Exophiala dermatitidis</name>
    <name type="common">Black yeast-like fungus</name>
    <name type="synonym">Wangiella dermatitidis</name>
    <dbReference type="NCBI Taxonomy" id="5970"/>
    <lineage>
        <taxon>Eukaryota</taxon>
        <taxon>Fungi</taxon>
        <taxon>Dikarya</taxon>
        <taxon>Ascomycota</taxon>
        <taxon>Pezizomycotina</taxon>
        <taxon>Eurotiomycetes</taxon>
        <taxon>Chaetothyriomycetidae</taxon>
        <taxon>Chaetothyriales</taxon>
        <taxon>Herpotrichiellaceae</taxon>
        <taxon>Exophiala</taxon>
    </lineage>
</organism>
<proteinExistence type="predicted"/>
<accession>A0AAN6F0U1</accession>
<dbReference type="Proteomes" id="UP001161757">
    <property type="component" value="Unassembled WGS sequence"/>
</dbReference>
<feature type="compositionally biased region" description="Basic and acidic residues" evidence="1">
    <location>
        <begin position="1"/>
        <end position="10"/>
    </location>
</feature>
<dbReference type="AlphaFoldDB" id="A0AAN6F0U1"/>
<comment type="caution">
    <text evidence="2">The sequence shown here is derived from an EMBL/GenBank/DDBJ whole genome shotgun (WGS) entry which is preliminary data.</text>
</comment>
<evidence type="ECO:0000256" key="1">
    <source>
        <dbReference type="SAM" id="MobiDB-lite"/>
    </source>
</evidence>
<protein>
    <submittedName>
        <fullName evidence="2">Uncharacterized protein</fullName>
    </submittedName>
</protein>
<sequence length="56" mass="6320">MSTTMRKSEEPNGVEANDEDMPQVETLGTVRLRHVTTNELLLVPKPSDDPDDPLNW</sequence>
<dbReference type="EMBL" id="JAJGCB010000003">
    <property type="protein sequence ID" value="KAJ8993402.1"/>
    <property type="molecule type" value="Genomic_DNA"/>
</dbReference>
<gene>
    <name evidence="2" type="ORF">HRR80_001917</name>
</gene>